<comment type="caution">
    <text evidence="1">The sequence shown here is derived from an EMBL/GenBank/DDBJ whole genome shotgun (WGS) entry which is preliminary data.</text>
</comment>
<dbReference type="EMBL" id="LSBI01000002">
    <property type="protein sequence ID" value="OAQ93041.1"/>
    <property type="molecule type" value="Genomic_DNA"/>
</dbReference>
<name>A0A179HTZ3_PURLI</name>
<accession>A0A179HTZ3</accession>
<sequence>MKLDRYKMRHDRLRVEDFAHIHSSPEYQPSSIASQLCSSLLGSILNHRRHEDHSRPARLGAPIRHYLILAHHSTWPHSPRASTPARSAPAQSTHWLCLPAPSRNAGAGAAKKAAALTATATGAVEKAASGAGLPAIGAWEPGSVARVTMSAAERRPAQRALVHRVGVAVSWLIVGRAQSLCKSARRTCRRPSMNVRYMFWENRPSLLL</sequence>
<reference evidence="1 2" key="1">
    <citation type="submission" date="2016-02" db="EMBL/GenBank/DDBJ databases">
        <title>Biosynthesis of antibiotic leucinostatins and their inhibition on Phytophthora in bio-control Purpureocillium lilacinum.</title>
        <authorList>
            <person name="Wang G."/>
            <person name="Liu Z."/>
            <person name="Lin R."/>
            <person name="Li E."/>
            <person name="Mao Z."/>
            <person name="Ling J."/>
            <person name="Yin W."/>
            <person name="Xie B."/>
        </authorList>
    </citation>
    <scope>NUCLEOTIDE SEQUENCE [LARGE SCALE GENOMIC DNA]</scope>
    <source>
        <strain evidence="1">PLFJ-1</strain>
    </source>
</reference>
<organism evidence="1 2">
    <name type="scientific">Purpureocillium lilacinum</name>
    <name type="common">Paecilomyces lilacinus</name>
    <dbReference type="NCBI Taxonomy" id="33203"/>
    <lineage>
        <taxon>Eukaryota</taxon>
        <taxon>Fungi</taxon>
        <taxon>Dikarya</taxon>
        <taxon>Ascomycota</taxon>
        <taxon>Pezizomycotina</taxon>
        <taxon>Sordariomycetes</taxon>
        <taxon>Hypocreomycetidae</taxon>
        <taxon>Hypocreales</taxon>
        <taxon>Ophiocordycipitaceae</taxon>
        <taxon>Purpureocillium</taxon>
    </lineage>
</organism>
<evidence type="ECO:0000313" key="2">
    <source>
        <dbReference type="Proteomes" id="UP000078340"/>
    </source>
</evidence>
<dbReference type="AlphaFoldDB" id="A0A179HTZ3"/>
<protein>
    <submittedName>
        <fullName evidence="1">Uncharacterized protein</fullName>
    </submittedName>
</protein>
<evidence type="ECO:0000313" key="1">
    <source>
        <dbReference type="EMBL" id="OAQ93041.1"/>
    </source>
</evidence>
<proteinExistence type="predicted"/>
<dbReference type="Proteomes" id="UP000078340">
    <property type="component" value="Unassembled WGS sequence"/>
</dbReference>
<gene>
    <name evidence="1" type="ORF">VFPFJ_02202</name>
</gene>